<dbReference type="Gene3D" id="3.40.50.2000">
    <property type="entry name" value="Glycogen Phosphorylase B"/>
    <property type="match status" value="2"/>
</dbReference>
<dbReference type="SUPFAM" id="SSF53756">
    <property type="entry name" value="UDP-Glycosyltransferase/glycogen phosphorylase"/>
    <property type="match status" value="1"/>
</dbReference>
<dbReference type="AlphaFoldDB" id="A0A8J7HD13"/>
<dbReference type="InterPro" id="IPR047691">
    <property type="entry name" value="PelF-like"/>
</dbReference>
<evidence type="ECO:0000313" key="4">
    <source>
        <dbReference type="Proteomes" id="UP000623269"/>
    </source>
</evidence>
<dbReference type="PANTHER" id="PTHR12526">
    <property type="entry name" value="GLYCOSYLTRANSFERASE"/>
    <property type="match status" value="1"/>
</dbReference>
<dbReference type="EMBL" id="JAEAGR010000012">
    <property type="protein sequence ID" value="MBH1941527.1"/>
    <property type="molecule type" value="Genomic_DNA"/>
</dbReference>
<dbReference type="Pfam" id="PF11997">
    <property type="entry name" value="DUF3492"/>
    <property type="match status" value="1"/>
</dbReference>
<organism evidence="3 4">
    <name type="scientific">Mobilitalea sibirica</name>
    <dbReference type="NCBI Taxonomy" id="1462919"/>
    <lineage>
        <taxon>Bacteria</taxon>
        <taxon>Bacillati</taxon>
        <taxon>Bacillota</taxon>
        <taxon>Clostridia</taxon>
        <taxon>Lachnospirales</taxon>
        <taxon>Lachnospiraceae</taxon>
        <taxon>Mobilitalea</taxon>
    </lineage>
</organism>
<evidence type="ECO:0000313" key="3">
    <source>
        <dbReference type="EMBL" id="MBH1941527.1"/>
    </source>
</evidence>
<reference evidence="3" key="1">
    <citation type="submission" date="2020-12" db="EMBL/GenBank/DDBJ databases">
        <title>M. sibirica DSM 26468T genome.</title>
        <authorList>
            <person name="Thieme N."/>
            <person name="Rettenmaier R."/>
            <person name="Zverlov V."/>
            <person name="Liebl W."/>
        </authorList>
    </citation>
    <scope>NUCLEOTIDE SEQUENCE</scope>
    <source>
        <strain evidence="3">DSM 26468</strain>
    </source>
</reference>
<evidence type="ECO:0000259" key="2">
    <source>
        <dbReference type="Pfam" id="PF11997"/>
    </source>
</evidence>
<proteinExistence type="predicted"/>
<sequence length="478" mass="54989">MRVCIICEGSYPYIAGGVSGWVQMLISEHKDIEFVIWSIATSREEMKDYKYELPSNIVKVKTVYLNDIKFVNKHKKIKLDTKDKAILKTFLMESNDKINWEDILQFLKIHRERLTDIIMSKDFFDIVVEIYKNAYTRITFSTFLWNIRSMYFPLLYILSHEIPKADVYHAVSTGYAGVLGGVASHLFEKSFLLTEHGIYTREREEEIIKSDWVVGIYKEIWIDFFNKLSRIAYKQADKVISLFETNKTLQVELGCPLEKIRIIPNGIDADKLSLIPRRTQQKNEFIHIGILARVVPIKDIKTTLLSYDIAKKQIPNLKLFILGPYDEDLEYYKECVALIEEMSIEDVVFEGRVNVTDYLPKLDIMLLTSISEGQPLAVLEGMAAGIPQICTNVGSCMELLYGSPSDQLGQAGIIVPVMNINSIANAIISLATNEKLRKVMGDIGCNRVMKYYQKENFLNQYQDMYIEMGGAFHGRRRI</sequence>
<dbReference type="InterPro" id="IPR001296">
    <property type="entry name" value="Glyco_trans_1"/>
</dbReference>
<comment type="caution">
    <text evidence="3">The sequence shown here is derived from an EMBL/GenBank/DDBJ whole genome shotgun (WGS) entry which is preliminary data.</text>
</comment>
<gene>
    <name evidence="3" type="primary">pelF</name>
    <name evidence="3" type="ORF">I5677_11540</name>
</gene>
<dbReference type="Proteomes" id="UP000623269">
    <property type="component" value="Unassembled WGS sequence"/>
</dbReference>
<feature type="domain" description="Glycosyl transferase family 1" evidence="1">
    <location>
        <begin position="282"/>
        <end position="443"/>
    </location>
</feature>
<dbReference type="Pfam" id="PF00534">
    <property type="entry name" value="Glycos_transf_1"/>
    <property type="match status" value="1"/>
</dbReference>
<evidence type="ECO:0000259" key="1">
    <source>
        <dbReference type="Pfam" id="PF00534"/>
    </source>
</evidence>
<name>A0A8J7HD13_9FIRM</name>
<dbReference type="GO" id="GO:0016757">
    <property type="term" value="F:glycosyltransferase activity"/>
    <property type="evidence" value="ECO:0007669"/>
    <property type="project" value="InterPro"/>
</dbReference>
<protein>
    <submittedName>
        <fullName evidence="3">GT4 family glycosyltransferase PelF</fullName>
    </submittedName>
</protein>
<feature type="domain" description="DUF3492" evidence="2">
    <location>
        <begin position="1"/>
        <end position="256"/>
    </location>
</feature>
<dbReference type="PANTHER" id="PTHR12526:SF608">
    <property type="entry name" value="PELF"/>
    <property type="match status" value="1"/>
</dbReference>
<dbReference type="InterPro" id="IPR022622">
    <property type="entry name" value="DUF3492"/>
</dbReference>
<dbReference type="NCBIfam" id="NF038011">
    <property type="entry name" value="PelF"/>
    <property type="match status" value="1"/>
</dbReference>
<accession>A0A8J7HD13</accession>
<dbReference type="RefSeq" id="WP_197661755.1">
    <property type="nucleotide sequence ID" value="NZ_JAEAGR010000012.1"/>
</dbReference>
<keyword evidence="4" id="KW-1185">Reference proteome</keyword>